<dbReference type="FunFam" id="3.40.140.20:FF:000003">
    <property type="entry name" value="Bifunctional purine biosynthesis protein"/>
    <property type="match status" value="1"/>
</dbReference>
<reference evidence="1 2" key="1">
    <citation type="submission" date="2019-10" db="EMBL/GenBank/DDBJ databases">
        <title>Prolixibacter strains distinguished by the presence of nitrate reductase genes were adept at nitrate-dependent anaerobic corrosion of metallic iron and carbon steel.</title>
        <authorList>
            <person name="Iino T."/>
            <person name="Shono N."/>
            <person name="Ito K."/>
            <person name="Nakamura R."/>
            <person name="Sueoka K."/>
            <person name="Harayama S."/>
            <person name="Ohkuma M."/>
        </authorList>
    </citation>
    <scope>NUCLEOTIDE SEQUENCE [LARGE SCALE GENOMIC DNA]</scope>
    <source>
        <strain evidence="1 2">JCM 13498</strain>
    </source>
</reference>
<sequence length="364" mass="40856">MNTMKLKYGMNPYQDYAEVIDQSNALSLLNGNPSVINVLDALNSWQLVKEVSQTLNVECSTSFKHVTPSGVAIYKELSENEKEAYLIKKPLSNLAAAYARARGTDRLASFGDFIALSHCVDKETAQLVKSEVSDGLIAPEFTDEALEILRSKKKGNYVIFQIDKNFEPEEVETREIFGITIKQKRNSLKVSDEQLSNVVTENKDIPSGILTDLKLGMLTLKFTQSNSICVVSNGHVIGIGSGQQSRILCSGLALTKANVWYQKSKIDYSFLNQFENKKRTDLDQLIELERQERFGDKILLNELPNTCLLSDGFFPQKDNIELAHQYGIKYIATPMGSIRDEEIIETANKYGITIINTGVRLFHH</sequence>
<organism evidence="1 2">
    <name type="scientific">Prolixibacter bellariivorans</name>
    <dbReference type="NCBI Taxonomy" id="314319"/>
    <lineage>
        <taxon>Bacteria</taxon>
        <taxon>Pseudomonadati</taxon>
        <taxon>Bacteroidota</taxon>
        <taxon>Bacteroidia</taxon>
        <taxon>Marinilabiliales</taxon>
        <taxon>Prolixibacteraceae</taxon>
        <taxon>Prolixibacter</taxon>
    </lineage>
</organism>
<dbReference type="GO" id="GO:0003937">
    <property type="term" value="F:IMP cyclohydrolase activity"/>
    <property type="evidence" value="ECO:0007669"/>
    <property type="project" value="InterPro"/>
</dbReference>
<dbReference type="InterPro" id="IPR002695">
    <property type="entry name" value="PurH-like"/>
</dbReference>
<accession>A0A5M4AVG0</accession>
<dbReference type="Gene3D" id="3.40.140.20">
    <property type="match status" value="2"/>
</dbReference>
<dbReference type="EMBL" id="BLAX01000001">
    <property type="protein sequence ID" value="GET31566.1"/>
    <property type="molecule type" value="Genomic_DNA"/>
</dbReference>
<dbReference type="PANTHER" id="PTHR11692">
    <property type="entry name" value="BIFUNCTIONAL PURINE BIOSYNTHESIS PROTEIN PURH"/>
    <property type="match status" value="1"/>
</dbReference>
<dbReference type="SUPFAM" id="SSF53927">
    <property type="entry name" value="Cytidine deaminase-like"/>
    <property type="match status" value="1"/>
</dbReference>
<name>A0A5M4AVG0_9BACT</name>
<dbReference type="AlphaFoldDB" id="A0A5M4AVG0"/>
<dbReference type="Proteomes" id="UP000391834">
    <property type="component" value="Unassembled WGS sequence"/>
</dbReference>
<dbReference type="GO" id="GO:0006189">
    <property type="term" value="P:'de novo' IMP biosynthetic process"/>
    <property type="evidence" value="ECO:0007669"/>
    <property type="project" value="TreeGrafter"/>
</dbReference>
<keyword evidence="2" id="KW-1185">Reference proteome</keyword>
<dbReference type="InterPro" id="IPR024051">
    <property type="entry name" value="AICAR_Tfase_dup_dom_sf"/>
</dbReference>
<dbReference type="PANTHER" id="PTHR11692:SF0">
    <property type="entry name" value="BIFUNCTIONAL PURINE BIOSYNTHESIS PROTEIN ATIC"/>
    <property type="match status" value="1"/>
</dbReference>
<evidence type="ECO:0000313" key="1">
    <source>
        <dbReference type="EMBL" id="GET31566.1"/>
    </source>
</evidence>
<dbReference type="Pfam" id="PF01808">
    <property type="entry name" value="AICARFT_IMPCHas"/>
    <property type="match status" value="1"/>
</dbReference>
<gene>
    <name evidence="1" type="ORF">PbJCM13498_04290</name>
</gene>
<dbReference type="InterPro" id="IPR016193">
    <property type="entry name" value="Cytidine_deaminase-like"/>
</dbReference>
<dbReference type="SMART" id="SM00798">
    <property type="entry name" value="AICARFT_IMPCHas"/>
    <property type="match status" value="1"/>
</dbReference>
<dbReference type="GO" id="GO:0004643">
    <property type="term" value="F:phosphoribosylaminoimidazolecarboxamide formyltransferase activity"/>
    <property type="evidence" value="ECO:0007669"/>
    <property type="project" value="InterPro"/>
</dbReference>
<dbReference type="GO" id="GO:0005829">
    <property type="term" value="C:cytosol"/>
    <property type="evidence" value="ECO:0007669"/>
    <property type="project" value="TreeGrafter"/>
</dbReference>
<evidence type="ECO:0000313" key="2">
    <source>
        <dbReference type="Proteomes" id="UP000391834"/>
    </source>
</evidence>
<dbReference type="OrthoDB" id="9802065at2"/>
<protein>
    <submittedName>
        <fullName evidence="1">5-aminoimidazole-4-carboxamide ribonucleotide transformylase</fullName>
    </submittedName>
</protein>
<comment type="caution">
    <text evidence="1">The sequence shown here is derived from an EMBL/GenBank/DDBJ whole genome shotgun (WGS) entry which is preliminary data.</text>
</comment>
<proteinExistence type="predicted"/>